<gene>
    <name evidence="1" type="ORF">NCTC13294_02290</name>
</gene>
<keyword evidence="2" id="KW-1185">Reference proteome</keyword>
<dbReference type="Proteomes" id="UP000254572">
    <property type="component" value="Unassembled WGS sequence"/>
</dbReference>
<reference evidence="1 2" key="1">
    <citation type="submission" date="2018-06" db="EMBL/GenBank/DDBJ databases">
        <authorList>
            <consortium name="Pathogen Informatics"/>
            <person name="Doyle S."/>
        </authorList>
    </citation>
    <scope>NUCLEOTIDE SEQUENCE [LARGE SCALE GENOMIC DNA]</scope>
    <source>
        <strain evidence="1 2">NCTC13294</strain>
    </source>
</reference>
<dbReference type="AlphaFoldDB" id="A0A381EE20"/>
<evidence type="ECO:0000313" key="2">
    <source>
        <dbReference type="Proteomes" id="UP000254572"/>
    </source>
</evidence>
<accession>A0A381EE20</accession>
<proteinExistence type="predicted"/>
<organism evidence="1 2">
    <name type="scientific">Cardiobacterium valvarum</name>
    <dbReference type="NCBI Taxonomy" id="194702"/>
    <lineage>
        <taxon>Bacteria</taxon>
        <taxon>Pseudomonadati</taxon>
        <taxon>Pseudomonadota</taxon>
        <taxon>Gammaproteobacteria</taxon>
        <taxon>Cardiobacteriales</taxon>
        <taxon>Cardiobacteriaceae</taxon>
        <taxon>Cardiobacterium</taxon>
    </lineage>
</organism>
<sequence length="182" mass="19892">MNEKESAAIVKAYCEKEKDGKYEELPMPLNEINFNASICSLNDFAAFSLDSNTVLVGTEQEINLDNINDKDFIKNWQLAVQEKAIQKYGKPILEADNVTIMLNGQAGETVQHALCWGGCKTRSSGSNKSELDAKEKALLIGLDIKGSKATIIRMLIDETAINAAQKNAPKTEAEKAAAKVNL</sequence>
<dbReference type="EMBL" id="UFUW01000001">
    <property type="protein sequence ID" value="SUX25190.1"/>
    <property type="molecule type" value="Genomic_DNA"/>
</dbReference>
<evidence type="ECO:0000313" key="1">
    <source>
        <dbReference type="EMBL" id="SUX25190.1"/>
    </source>
</evidence>
<name>A0A381EE20_9GAMM</name>
<protein>
    <submittedName>
        <fullName evidence="1">Uncharacterized protein</fullName>
    </submittedName>
</protein>